<dbReference type="GO" id="GO:0016987">
    <property type="term" value="F:sigma factor activity"/>
    <property type="evidence" value="ECO:0007669"/>
    <property type="project" value="UniProtKB-KW"/>
</dbReference>
<dbReference type="SMART" id="SM00421">
    <property type="entry name" value="HTH_LUXR"/>
    <property type="match status" value="1"/>
</dbReference>
<proteinExistence type="inferred from homology"/>
<organism evidence="8 9">
    <name type="scientific">Nocardioides aromaticivorans</name>
    <dbReference type="NCBI Taxonomy" id="200618"/>
    <lineage>
        <taxon>Bacteria</taxon>
        <taxon>Bacillati</taxon>
        <taxon>Actinomycetota</taxon>
        <taxon>Actinomycetes</taxon>
        <taxon>Propionibacteriales</taxon>
        <taxon>Nocardioidaceae</taxon>
        <taxon>Nocardioides</taxon>
    </lineage>
</organism>
<dbReference type="PANTHER" id="PTHR43133:SF50">
    <property type="entry name" value="ECF RNA POLYMERASE SIGMA FACTOR SIGM"/>
    <property type="match status" value="1"/>
</dbReference>
<dbReference type="EMBL" id="JACBZM010000001">
    <property type="protein sequence ID" value="NYI47084.1"/>
    <property type="molecule type" value="Genomic_DNA"/>
</dbReference>
<keyword evidence="5" id="KW-0804">Transcription</keyword>
<dbReference type="InterPro" id="IPR014284">
    <property type="entry name" value="RNA_pol_sigma-70_dom"/>
</dbReference>
<reference evidence="8 9" key="1">
    <citation type="submission" date="2020-07" db="EMBL/GenBank/DDBJ databases">
        <title>Sequencing the genomes of 1000 actinobacteria strains.</title>
        <authorList>
            <person name="Klenk H.-P."/>
        </authorList>
    </citation>
    <scope>NUCLEOTIDE SEQUENCE [LARGE SCALE GENOMIC DNA]</scope>
    <source>
        <strain evidence="8 9">DSM 15131</strain>
    </source>
</reference>
<dbReference type="InterPro" id="IPR036388">
    <property type="entry name" value="WH-like_DNA-bd_sf"/>
</dbReference>
<dbReference type="PANTHER" id="PTHR43133">
    <property type="entry name" value="RNA POLYMERASE ECF-TYPE SIGMA FACTO"/>
    <property type="match status" value="1"/>
</dbReference>
<sequence length="187" mass="20974">MSDRDELQASFEAYVAARRGALLRTAYLLTGDSHAAEDLVQNALLNVVAKWHRIVDDPDPYVRTVLARESVNRWRRRRWREVHTDVLPDRAVRDDDRHDERLVLRAALARLAPRQRAVIVLRYYEDLTEAQTAAALGISVGTVKSQARDALTRLRTQAPELADGEDAGVDGHPLPTRQPVPGDLSGL</sequence>
<dbReference type="GO" id="GO:0003677">
    <property type="term" value="F:DNA binding"/>
    <property type="evidence" value="ECO:0007669"/>
    <property type="project" value="UniProtKB-KW"/>
</dbReference>
<protein>
    <submittedName>
        <fullName evidence="8">RNA polymerase sigma-70 factor (Sigma-E family)</fullName>
    </submittedName>
</protein>
<dbReference type="InterPro" id="IPR039425">
    <property type="entry name" value="RNA_pol_sigma-70-like"/>
</dbReference>
<keyword evidence="4" id="KW-0238">DNA-binding</keyword>
<evidence type="ECO:0000256" key="6">
    <source>
        <dbReference type="SAM" id="MobiDB-lite"/>
    </source>
</evidence>
<dbReference type="Gene3D" id="1.10.10.10">
    <property type="entry name" value="Winged helix-like DNA-binding domain superfamily/Winged helix DNA-binding domain"/>
    <property type="match status" value="1"/>
</dbReference>
<evidence type="ECO:0000256" key="4">
    <source>
        <dbReference type="ARBA" id="ARBA00023125"/>
    </source>
</evidence>
<dbReference type="InterPro" id="IPR007630">
    <property type="entry name" value="RNA_pol_sigma70_r4"/>
</dbReference>
<dbReference type="SUPFAM" id="SSF88946">
    <property type="entry name" value="Sigma2 domain of RNA polymerase sigma factors"/>
    <property type="match status" value="1"/>
</dbReference>
<dbReference type="AlphaFoldDB" id="A0A7Z0CN70"/>
<dbReference type="InterPro" id="IPR013325">
    <property type="entry name" value="RNA_pol_sigma_r2"/>
</dbReference>
<dbReference type="InterPro" id="IPR007627">
    <property type="entry name" value="RNA_pol_sigma70_r2"/>
</dbReference>
<dbReference type="NCBIfam" id="TIGR02937">
    <property type="entry name" value="sigma70-ECF"/>
    <property type="match status" value="1"/>
</dbReference>
<evidence type="ECO:0000256" key="1">
    <source>
        <dbReference type="ARBA" id="ARBA00010641"/>
    </source>
</evidence>
<comment type="similarity">
    <text evidence="1">Belongs to the sigma-70 factor family. ECF subfamily.</text>
</comment>
<dbReference type="Proteomes" id="UP000562045">
    <property type="component" value="Unassembled WGS sequence"/>
</dbReference>
<dbReference type="GO" id="GO:0006352">
    <property type="term" value="P:DNA-templated transcription initiation"/>
    <property type="evidence" value="ECO:0007669"/>
    <property type="project" value="InterPro"/>
</dbReference>
<dbReference type="CDD" id="cd06171">
    <property type="entry name" value="Sigma70_r4"/>
    <property type="match status" value="1"/>
</dbReference>
<evidence type="ECO:0000256" key="3">
    <source>
        <dbReference type="ARBA" id="ARBA00023082"/>
    </source>
</evidence>
<feature type="domain" description="HTH luxR-type" evidence="7">
    <location>
        <begin position="108"/>
        <end position="162"/>
    </location>
</feature>
<dbReference type="InterPro" id="IPR013324">
    <property type="entry name" value="RNA_pol_sigma_r3/r4-like"/>
</dbReference>
<dbReference type="Pfam" id="PF04542">
    <property type="entry name" value="Sigma70_r2"/>
    <property type="match status" value="1"/>
</dbReference>
<dbReference type="InterPro" id="IPR014325">
    <property type="entry name" value="RNA_pol_sigma-E_actinobac"/>
</dbReference>
<dbReference type="NCBIfam" id="TIGR02983">
    <property type="entry name" value="SigE-fam_strep"/>
    <property type="match status" value="1"/>
</dbReference>
<evidence type="ECO:0000259" key="7">
    <source>
        <dbReference type="SMART" id="SM00421"/>
    </source>
</evidence>
<keyword evidence="2" id="KW-0805">Transcription regulation</keyword>
<dbReference type="Pfam" id="PF04545">
    <property type="entry name" value="Sigma70_r4"/>
    <property type="match status" value="1"/>
</dbReference>
<dbReference type="SUPFAM" id="SSF88659">
    <property type="entry name" value="Sigma3 and sigma4 domains of RNA polymerase sigma factors"/>
    <property type="match status" value="1"/>
</dbReference>
<gene>
    <name evidence="8" type="ORF">BJ993_004164</name>
</gene>
<evidence type="ECO:0000256" key="5">
    <source>
        <dbReference type="ARBA" id="ARBA00023163"/>
    </source>
</evidence>
<comment type="caution">
    <text evidence="8">The sequence shown here is derived from an EMBL/GenBank/DDBJ whole genome shotgun (WGS) entry which is preliminary data.</text>
</comment>
<feature type="region of interest" description="Disordered" evidence="6">
    <location>
        <begin position="157"/>
        <end position="187"/>
    </location>
</feature>
<accession>A0A7Z0CN70</accession>
<evidence type="ECO:0000313" key="9">
    <source>
        <dbReference type="Proteomes" id="UP000562045"/>
    </source>
</evidence>
<keyword evidence="3" id="KW-0731">Sigma factor</keyword>
<dbReference type="Gene3D" id="1.10.1740.10">
    <property type="match status" value="1"/>
</dbReference>
<dbReference type="RefSeq" id="WP_179651005.1">
    <property type="nucleotide sequence ID" value="NZ_JACBZM010000001.1"/>
</dbReference>
<evidence type="ECO:0000313" key="8">
    <source>
        <dbReference type="EMBL" id="NYI47084.1"/>
    </source>
</evidence>
<name>A0A7Z0CN70_9ACTN</name>
<dbReference type="InterPro" id="IPR000792">
    <property type="entry name" value="Tscrpt_reg_LuxR_C"/>
</dbReference>
<evidence type="ECO:0000256" key="2">
    <source>
        <dbReference type="ARBA" id="ARBA00023015"/>
    </source>
</evidence>